<reference evidence="2" key="1">
    <citation type="submission" date="2016-03" db="EMBL/GenBank/DDBJ databases">
        <authorList>
            <person name="Ploux O."/>
        </authorList>
    </citation>
    <scope>NUCLEOTIDE SEQUENCE</scope>
    <source>
        <strain evidence="2">UC10</strain>
    </source>
</reference>
<proteinExistence type="predicted"/>
<dbReference type="AlphaFoldDB" id="A0A1Y5PQZ7"/>
<gene>
    <name evidence="2" type="ORF">SPPYR_1260</name>
</gene>
<feature type="region of interest" description="Disordered" evidence="1">
    <location>
        <begin position="101"/>
        <end position="142"/>
    </location>
</feature>
<evidence type="ECO:0000313" key="2">
    <source>
        <dbReference type="EMBL" id="SBV32380.1"/>
    </source>
</evidence>
<feature type="compositionally biased region" description="Basic and acidic residues" evidence="1">
    <location>
        <begin position="199"/>
        <end position="211"/>
    </location>
</feature>
<name>A0A1Y5PQZ7_9SPHN</name>
<organism evidence="2">
    <name type="scientific">uncultured Sphingopyxis sp</name>
    <dbReference type="NCBI Taxonomy" id="310581"/>
    <lineage>
        <taxon>Bacteria</taxon>
        <taxon>Pseudomonadati</taxon>
        <taxon>Pseudomonadota</taxon>
        <taxon>Alphaproteobacteria</taxon>
        <taxon>Sphingomonadales</taxon>
        <taxon>Sphingomonadaceae</taxon>
        <taxon>Sphingopyxis</taxon>
        <taxon>environmental samples</taxon>
    </lineage>
</organism>
<dbReference type="EMBL" id="LT598653">
    <property type="protein sequence ID" value="SBV32380.1"/>
    <property type="molecule type" value="Genomic_DNA"/>
</dbReference>
<feature type="region of interest" description="Disordered" evidence="1">
    <location>
        <begin position="174"/>
        <end position="224"/>
    </location>
</feature>
<dbReference type="KEGG" id="sphu:SPPYR_1260"/>
<feature type="region of interest" description="Disordered" evidence="1">
    <location>
        <begin position="1"/>
        <end position="21"/>
    </location>
</feature>
<feature type="compositionally biased region" description="Basic and acidic residues" evidence="1">
    <location>
        <begin position="180"/>
        <end position="190"/>
    </location>
</feature>
<evidence type="ECO:0000256" key="1">
    <source>
        <dbReference type="SAM" id="MobiDB-lite"/>
    </source>
</evidence>
<sequence length="224" mass="24924">MITGSQRPTDSDRIQSSDGSRTLALPADFGLAGLRPRAIAVVSPASPCDNNCLKTGHWEPRFLFPETRRRLGGRRAGASSPAPPACRRARNPTFGNAAMTRVAAGAKSRSRTETPGSAIRRGCRPERAATGRPSSRYPCFGQKRGKMHKVPVLLPSNIALANRTAHAYSVAPPSARGRRVMMEKKNEPRRIVRQRRRRARDEQGRRQEDRRGRLRRDRGRRCQG</sequence>
<feature type="compositionally biased region" description="Basic residues" evidence="1">
    <location>
        <begin position="212"/>
        <end position="224"/>
    </location>
</feature>
<protein>
    <submittedName>
        <fullName evidence="2">Uncharacterized protein</fullName>
    </submittedName>
</protein>
<accession>A0A1Y5PQZ7</accession>